<dbReference type="NCBIfam" id="NF038316">
    <property type="entry name" value="DrmE_fam"/>
    <property type="match status" value="1"/>
</dbReference>
<organism evidence="2">
    <name type="scientific">Candidatus Hakubella thermalkaliphila</name>
    <dbReference type="NCBI Taxonomy" id="2754717"/>
    <lineage>
        <taxon>Bacteria</taxon>
        <taxon>Bacillati</taxon>
        <taxon>Actinomycetota</taxon>
        <taxon>Actinomycetota incertae sedis</taxon>
        <taxon>Candidatus Hakubellales</taxon>
        <taxon>Candidatus Hakubellaceae</taxon>
        <taxon>Candidatus Hakubella</taxon>
    </lineage>
</organism>
<dbReference type="Pfam" id="PF24957">
    <property type="entry name" value="DrmE_C"/>
    <property type="match status" value="1"/>
</dbReference>
<dbReference type="InterPro" id="IPR049794">
    <property type="entry name" value="DrmE"/>
</dbReference>
<dbReference type="Proteomes" id="UP000568877">
    <property type="component" value="Unassembled WGS sequence"/>
</dbReference>
<dbReference type="InterPro" id="IPR056666">
    <property type="entry name" value="DrmE_C"/>
</dbReference>
<dbReference type="AlphaFoldDB" id="A0A6V8Q9D7"/>
<name>A0A6V8Q9D7_9ACTN</name>
<reference evidence="2" key="1">
    <citation type="journal article" date="2020" name="Front. Microbiol.">
        <title>Single-cell genomics of novel Actinobacteria with the Wood-Ljungdahl pathway discovered in a serpentinizing system.</title>
        <authorList>
            <person name="Merino N."/>
            <person name="Kawai M."/>
            <person name="Boyd E.S."/>
            <person name="Colman D.R."/>
            <person name="McGlynn S.E."/>
            <person name="Nealson K.H."/>
            <person name="Kurokawa K."/>
            <person name="Hongoh Y."/>
        </authorList>
    </citation>
    <scope>NUCLEOTIDE SEQUENCE [LARGE SCALE GENOMIC DNA]</scope>
    <source>
        <strain evidence="2">S42</strain>
    </source>
</reference>
<dbReference type="EMBL" id="BLSA01000006">
    <property type="protein sequence ID" value="GFP31788.1"/>
    <property type="molecule type" value="Genomic_DNA"/>
</dbReference>
<proteinExistence type="predicted"/>
<sequence length="464" mass="52580">MYDALLAGNPKYEGLVQQIREHLQKKKLVVVCPNQATRRMLQLCLRAREGLPLRELEETDNGQGIPLITYREIPTLEAADTILFPGQFSYGRRQFITTAAAPEIRYLAYGDEADRIEQQVAGFHQAITRMAGPNKRRQAWTALGGAGETPPDITVSQGPLTIEFTRSEGEKVSRRAVAAAREPDLSLWTPFSTPEYDVEGGRDTLSMEIEETLRPSEPDAPSRQDVMVPALRIEFTDGFCYAESDSRMTVLLPSSEKTDERRADGLQPEDDVVFVDGDQRRQLYEAILERVERHPAMGVTYILVRYWQQAVREGFTRLGMSYDEFLEKLKELGSAMRTAPGIRNWVVGNVLGPDDAQNIRRVGVLFNDEALIQEWKEIDRALQRIRGLHISLARKLNRVIIQAGLTGRHPDAAEECIDEELNLYLDDFRDSVTVHRVTSISPEATPVPYVFTGRFFEKGKDLKW</sequence>
<evidence type="ECO:0000313" key="2">
    <source>
        <dbReference type="EMBL" id="GFP31788.1"/>
    </source>
</evidence>
<gene>
    <name evidence="2" type="ORF">HKBW3S42_00094</name>
</gene>
<accession>A0A6V8Q9D7</accession>
<protein>
    <recommendedName>
        <fullName evidence="1">DISARM protein DrmE C-terminal domain-containing protein</fullName>
    </recommendedName>
</protein>
<comment type="caution">
    <text evidence="2">The sequence shown here is derived from an EMBL/GenBank/DDBJ whole genome shotgun (WGS) entry which is preliminary data.</text>
</comment>
<evidence type="ECO:0000259" key="1">
    <source>
        <dbReference type="Pfam" id="PF24957"/>
    </source>
</evidence>
<feature type="domain" description="DISARM protein DrmE C-terminal" evidence="1">
    <location>
        <begin position="229"/>
        <end position="400"/>
    </location>
</feature>